<evidence type="ECO:0000313" key="2">
    <source>
        <dbReference type="Proteomes" id="UP001169242"/>
    </source>
</evidence>
<comment type="caution">
    <text evidence="1">The sequence shown here is derived from an EMBL/GenBank/DDBJ whole genome shotgun (WGS) entry which is preliminary data.</text>
</comment>
<organism evidence="1 2">
    <name type="scientific">Holtiella tumoricola</name>
    <dbReference type="NCBI Taxonomy" id="3018743"/>
    <lineage>
        <taxon>Bacteria</taxon>
        <taxon>Bacillati</taxon>
        <taxon>Bacillota</taxon>
        <taxon>Clostridia</taxon>
        <taxon>Lachnospirales</taxon>
        <taxon>Cellulosilyticaceae</taxon>
        <taxon>Holtiella</taxon>
    </lineage>
</organism>
<dbReference type="Proteomes" id="UP001169242">
    <property type="component" value="Unassembled WGS sequence"/>
</dbReference>
<keyword evidence="2" id="KW-1185">Reference proteome</keyword>
<proteinExistence type="predicted"/>
<sequence>MFKYLGLEIEEDQILILYAKWHKKHIKILASTCIHLLDTKEERQNDDGTFLESKLRAFMKQTKARPNETGICIHPREVWRREIQMPIFMEKHMETYLPTQVEGWAHEDRSTYTFTGIQLIRNKKKDKRLEPKESVPYCIMACKKEKVLAPYQLLEHLHCTPKCVTTIMDTLPTYTLLKGHPNHYMMVLEKKLSWYVGFYQDNVCTFVQVIPKHPDQELGFELNKLVNFYGVNHNQLQVEQLYLLGLVGTNEALEQELKEYLEIEIVSLEMDPSNETNYSGIISLFQYMHQMRRCKR</sequence>
<name>A0AA42J308_9FIRM</name>
<accession>A0AA42J308</accession>
<evidence type="ECO:0000313" key="1">
    <source>
        <dbReference type="EMBL" id="MDA3733788.1"/>
    </source>
</evidence>
<reference evidence="1" key="1">
    <citation type="journal article" date="2023" name="Int. J. Syst. Evol. Microbiol.">
        <title>&lt;i&gt;Holtiella tumoricola&lt;/i&gt; gen. nov. sp. nov., isolated from a human clinical sample.</title>
        <authorList>
            <person name="Allen-Vercoe E."/>
            <person name="Daigneault M.C."/>
            <person name="Vancuren S.J."/>
            <person name="Cochrane K."/>
            <person name="O'Neal L.L."/>
            <person name="Sankaranarayanan K."/>
            <person name="Lawson P.A."/>
        </authorList>
    </citation>
    <scope>NUCLEOTIDE SEQUENCE</scope>
    <source>
        <strain evidence="1">CC70A</strain>
    </source>
</reference>
<protein>
    <submittedName>
        <fullName evidence="1">Uncharacterized protein</fullName>
    </submittedName>
</protein>
<gene>
    <name evidence="1" type="ORF">PBV87_20150</name>
</gene>
<dbReference type="RefSeq" id="WP_271013499.1">
    <property type="nucleotide sequence ID" value="NZ_JAQIFT010000068.1"/>
</dbReference>
<dbReference type="AlphaFoldDB" id="A0AA42J308"/>
<dbReference type="EMBL" id="JAQIFT010000068">
    <property type="protein sequence ID" value="MDA3733788.1"/>
    <property type="molecule type" value="Genomic_DNA"/>
</dbReference>